<evidence type="ECO:0000313" key="4">
    <source>
        <dbReference type="EMBL" id="GMH30936.1"/>
    </source>
</evidence>
<comment type="caution">
    <text evidence="4">The sequence shown here is derived from an EMBL/GenBank/DDBJ whole genome shotgun (WGS) entry which is preliminary data.</text>
</comment>
<protein>
    <recommendedName>
        <fullName evidence="3">RING-type domain-containing protein</fullName>
    </recommendedName>
</protein>
<dbReference type="PANTHER" id="PTHR46629">
    <property type="entry name" value="OS01G0917900 PROTEIN"/>
    <property type="match status" value="1"/>
</dbReference>
<feature type="compositionally biased region" description="Basic and acidic residues" evidence="2">
    <location>
        <begin position="169"/>
        <end position="178"/>
    </location>
</feature>
<dbReference type="AlphaFoldDB" id="A0AAD3TKV8"/>
<dbReference type="Pfam" id="PF13920">
    <property type="entry name" value="zf-C3HC4_3"/>
    <property type="match status" value="1"/>
</dbReference>
<gene>
    <name evidence="4" type="ORF">Nepgr_032779</name>
</gene>
<keyword evidence="5" id="KW-1185">Reference proteome</keyword>
<feature type="domain" description="RING-type" evidence="3">
    <location>
        <begin position="185"/>
        <end position="223"/>
    </location>
</feature>
<feature type="compositionally biased region" description="Acidic residues" evidence="2">
    <location>
        <begin position="159"/>
        <end position="168"/>
    </location>
</feature>
<evidence type="ECO:0000313" key="5">
    <source>
        <dbReference type="Proteomes" id="UP001279734"/>
    </source>
</evidence>
<organism evidence="4 5">
    <name type="scientific">Nepenthes gracilis</name>
    <name type="common">Slender pitcher plant</name>
    <dbReference type="NCBI Taxonomy" id="150966"/>
    <lineage>
        <taxon>Eukaryota</taxon>
        <taxon>Viridiplantae</taxon>
        <taxon>Streptophyta</taxon>
        <taxon>Embryophyta</taxon>
        <taxon>Tracheophyta</taxon>
        <taxon>Spermatophyta</taxon>
        <taxon>Magnoliopsida</taxon>
        <taxon>eudicotyledons</taxon>
        <taxon>Gunneridae</taxon>
        <taxon>Pentapetalae</taxon>
        <taxon>Caryophyllales</taxon>
        <taxon>Nepenthaceae</taxon>
        <taxon>Nepenthes</taxon>
    </lineage>
</organism>
<feature type="region of interest" description="Disordered" evidence="2">
    <location>
        <begin position="157"/>
        <end position="180"/>
    </location>
</feature>
<dbReference type="InterPro" id="IPR001841">
    <property type="entry name" value="Znf_RING"/>
</dbReference>
<evidence type="ECO:0000256" key="2">
    <source>
        <dbReference type="SAM" id="MobiDB-lite"/>
    </source>
</evidence>
<dbReference type="GO" id="GO:0008270">
    <property type="term" value="F:zinc ion binding"/>
    <property type="evidence" value="ECO:0007669"/>
    <property type="project" value="UniProtKB-KW"/>
</dbReference>
<proteinExistence type="predicted"/>
<keyword evidence="1" id="KW-0862">Zinc</keyword>
<dbReference type="SUPFAM" id="SSF57850">
    <property type="entry name" value="RING/U-box"/>
    <property type="match status" value="1"/>
</dbReference>
<accession>A0AAD3TKV8</accession>
<dbReference type="Proteomes" id="UP001279734">
    <property type="component" value="Unassembled WGS sequence"/>
</dbReference>
<dbReference type="Gene3D" id="3.30.40.10">
    <property type="entry name" value="Zinc/RING finger domain, C3HC4 (zinc finger)"/>
    <property type="match status" value="1"/>
</dbReference>
<dbReference type="PROSITE" id="PS50089">
    <property type="entry name" value="ZF_RING_2"/>
    <property type="match status" value="1"/>
</dbReference>
<keyword evidence="1" id="KW-0863">Zinc-finger</keyword>
<name>A0AAD3TKV8_NEPGR</name>
<evidence type="ECO:0000259" key="3">
    <source>
        <dbReference type="PROSITE" id="PS50089"/>
    </source>
</evidence>
<sequence length="233" mass="25449">MPVPQSDLEIPDCRSQMMNRNSLRNNSIRRAGSFNTTPGIESFPVDDVALRVNSGVKSGDSLLGLGGGGGSMRLSATLAAEREETWRRLPRELVHDEDTEEIFGAAGNVEYGRELEFGCGAELEAARPLAQQPVRMSLMDLLEETDREAGIQGPTYRLDEEEEEEEAAEEVKGRERGGGKGGYSCCACMMRHNSAAYVPCGHTLCRLCSKELQVQRGGCPICSGFILEVLDIF</sequence>
<dbReference type="InterPro" id="IPR013083">
    <property type="entry name" value="Znf_RING/FYVE/PHD"/>
</dbReference>
<keyword evidence="1" id="KW-0479">Metal-binding</keyword>
<reference evidence="4" key="1">
    <citation type="submission" date="2023-05" db="EMBL/GenBank/DDBJ databases">
        <title>Nepenthes gracilis genome sequencing.</title>
        <authorList>
            <person name="Fukushima K."/>
        </authorList>
    </citation>
    <scope>NUCLEOTIDE SEQUENCE</scope>
    <source>
        <strain evidence="4">SING2019-196</strain>
    </source>
</reference>
<evidence type="ECO:0000256" key="1">
    <source>
        <dbReference type="PROSITE-ProRule" id="PRU00175"/>
    </source>
</evidence>
<dbReference type="EMBL" id="BSYO01000039">
    <property type="protein sequence ID" value="GMH30936.1"/>
    <property type="molecule type" value="Genomic_DNA"/>
</dbReference>